<protein>
    <submittedName>
        <fullName evidence="1">Uncharacterized protein</fullName>
    </submittedName>
</protein>
<gene>
    <name evidence="1" type="ORF">F3Y22_tig00110384pilonHSYRG00243</name>
</gene>
<dbReference type="EMBL" id="VEPZ02000964">
    <property type="protein sequence ID" value="KAE8707278.1"/>
    <property type="molecule type" value="Genomic_DNA"/>
</dbReference>
<organism evidence="1 2">
    <name type="scientific">Hibiscus syriacus</name>
    <name type="common">Rose of Sharon</name>
    <dbReference type="NCBI Taxonomy" id="106335"/>
    <lineage>
        <taxon>Eukaryota</taxon>
        <taxon>Viridiplantae</taxon>
        <taxon>Streptophyta</taxon>
        <taxon>Embryophyta</taxon>
        <taxon>Tracheophyta</taxon>
        <taxon>Spermatophyta</taxon>
        <taxon>Magnoliopsida</taxon>
        <taxon>eudicotyledons</taxon>
        <taxon>Gunneridae</taxon>
        <taxon>Pentapetalae</taxon>
        <taxon>rosids</taxon>
        <taxon>malvids</taxon>
        <taxon>Malvales</taxon>
        <taxon>Malvaceae</taxon>
        <taxon>Malvoideae</taxon>
        <taxon>Hibiscus</taxon>
    </lineage>
</organism>
<reference evidence="1" key="1">
    <citation type="submission" date="2019-09" db="EMBL/GenBank/DDBJ databases">
        <title>Draft genome information of white flower Hibiscus syriacus.</title>
        <authorList>
            <person name="Kim Y.-M."/>
        </authorList>
    </citation>
    <scope>NUCLEOTIDE SEQUENCE [LARGE SCALE GENOMIC DNA]</scope>
    <source>
        <strain evidence="1">YM2019G1</strain>
    </source>
</reference>
<comment type="caution">
    <text evidence="1">The sequence shown here is derived from an EMBL/GenBank/DDBJ whole genome shotgun (WGS) entry which is preliminary data.</text>
</comment>
<sequence>MYGLFSLVNSRHPPLLNRTQLAGLSARREFLSGSLPVAKFGFKPGLFPDPDALEGAISEVLTRAEGLLYTNADAAVSSSDTIMTTTASTTKQNNDWISGITNSMDAVLKVLQDGLSTLHFPTLMVPPLYF</sequence>
<accession>A0A6A3ATQ4</accession>
<name>A0A6A3ATQ4_HIBSY</name>
<dbReference type="AlphaFoldDB" id="A0A6A3ATQ4"/>
<dbReference type="Proteomes" id="UP000436088">
    <property type="component" value="Unassembled WGS sequence"/>
</dbReference>
<proteinExistence type="predicted"/>
<evidence type="ECO:0000313" key="2">
    <source>
        <dbReference type="Proteomes" id="UP000436088"/>
    </source>
</evidence>
<keyword evidence="2" id="KW-1185">Reference proteome</keyword>
<evidence type="ECO:0000313" key="1">
    <source>
        <dbReference type="EMBL" id="KAE8707278.1"/>
    </source>
</evidence>